<comment type="caution">
    <text evidence="1">The sequence shown here is derived from an EMBL/GenBank/DDBJ whole genome shotgun (WGS) entry which is preliminary data.</text>
</comment>
<keyword evidence="2" id="KW-1185">Reference proteome</keyword>
<sequence>MIMSPSRVPLVAAGLARAQALAKPGGVEISWLRIRENGPAGPGRMPGYGETAMFQRAPKRLDEEGMVCAAIAALFEEGYDRATIELALIRQAPVDLDLLAQCYERLFAGQAAQEHQHRAA</sequence>
<proteinExistence type="predicted"/>
<gene>
    <name evidence="1" type="ORF">GTW51_09130</name>
</gene>
<evidence type="ECO:0000313" key="1">
    <source>
        <dbReference type="EMBL" id="NDV86865.1"/>
    </source>
</evidence>
<organism evidence="1 2">
    <name type="scientific">Aurantimonas aggregata</name>
    <dbReference type="NCBI Taxonomy" id="2047720"/>
    <lineage>
        <taxon>Bacteria</taxon>
        <taxon>Pseudomonadati</taxon>
        <taxon>Pseudomonadota</taxon>
        <taxon>Alphaproteobacteria</taxon>
        <taxon>Hyphomicrobiales</taxon>
        <taxon>Aurantimonadaceae</taxon>
        <taxon>Aurantimonas</taxon>
    </lineage>
</organism>
<accession>A0A6L9MGC7</accession>
<dbReference type="RefSeq" id="WP_163043615.1">
    <property type="nucleotide sequence ID" value="NZ_JAAAMJ010000005.1"/>
</dbReference>
<dbReference type="EMBL" id="JAAAMJ010000005">
    <property type="protein sequence ID" value="NDV86865.1"/>
    <property type="molecule type" value="Genomic_DNA"/>
</dbReference>
<name>A0A6L9MGC7_9HYPH</name>
<protein>
    <submittedName>
        <fullName evidence="1">Uncharacterized protein</fullName>
    </submittedName>
</protein>
<evidence type="ECO:0000313" key="2">
    <source>
        <dbReference type="Proteomes" id="UP000476332"/>
    </source>
</evidence>
<dbReference type="AlphaFoldDB" id="A0A6L9MGC7"/>
<dbReference type="Proteomes" id="UP000476332">
    <property type="component" value="Unassembled WGS sequence"/>
</dbReference>
<reference evidence="1 2" key="1">
    <citation type="submission" date="2020-01" db="EMBL/GenBank/DDBJ databases">
        <title>Genomes of bacteria type strains.</title>
        <authorList>
            <person name="Chen J."/>
            <person name="Zhu S."/>
            <person name="Chen J."/>
        </authorList>
    </citation>
    <scope>NUCLEOTIDE SEQUENCE [LARGE SCALE GENOMIC DNA]</scope>
    <source>
        <strain evidence="1 2">KCTC 52919</strain>
    </source>
</reference>